<dbReference type="GO" id="GO:0016491">
    <property type="term" value="F:oxidoreductase activity"/>
    <property type="evidence" value="ECO:0007669"/>
    <property type="project" value="UniProtKB-KW"/>
</dbReference>
<protein>
    <submittedName>
        <fullName evidence="2">Anaerobic sulfatase-maturating enzyme</fullName>
        <ecNumber evidence="2">1.1.99.-</ecNumber>
    </submittedName>
</protein>
<dbReference type="AlphaFoldDB" id="A0A4V6J1X5"/>
<dbReference type="PANTHER" id="PTHR43273:SF3">
    <property type="entry name" value="ANAEROBIC SULFATASE-MATURATING ENZYME HOMOLOG ASLB-RELATED"/>
    <property type="match status" value="1"/>
</dbReference>
<dbReference type="InterPro" id="IPR023867">
    <property type="entry name" value="Sulphatase_maturase_rSAM"/>
</dbReference>
<keyword evidence="2" id="KW-0560">Oxidoreductase</keyword>
<dbReference type="SUPFAM" id="SSF102114">
    <property type="entry name" value="Radical SAM enzymes"/>
    <property type="match status" value="1"/>
</dbReference>
<name>A0A4V6J1X5_RAOTE</name>
<organism evidence="2 3">
    <name type="scientific">Raoultella terrigena</name>
    <name type="common">Klebsiella terrigena</name>
    <dbReference type="NCBI Taxonomy" id="577"/>
    <lineage>
        <taxon>Bacteria</taxon>
        <taxon>Pseudomonadati</taxon>
        <taxon>Pseudomonadota</taxon>
        <taxon>Gammaproteobacteria</taxon>
        <taxon>Enterobacterales</taxon>
        <taxon>Enterobacteriaceae</taxon>
        <taxon>Klebsiella/Raoultella group</taxon>
        <taxon>Raoultella</taxon>
    </lineage>
</organism>
<gene>
    <name evidence="2" type="primary">chuR_1</name>
    <name evidence="2" type="ORF">NCTC9185_03815</name>
</gene>
<dbReference type="EMBL" id="CABDVU010000001">
    <property type="protein sequence ID" value="VTN11854.1"/>
    <property type="molecule type" value="Genomic_DNA"/>
</dbReference>
<reference evidence="2 3" key="1">
    <citation type="submission" date="2019-04" db="EMBL/GenBank/DDBJ databases">
        <authorList>
            <consortium name="Pathogen Informatics"/>
        </authorList>
    </citation>
    <scope>NUCLEOTIDE SEQUENCE [LARGE SCALE GENOMIC DNA]</scope>
    <source>
        <strain evidence="2 3">NCTC9185</strain>
    </source>
</reference>
<dbReference type="PANTHER" id="PTHR43273">
    <property type="entry name" value="ANAEROBIC SULFATASE-MATURATING ENZYME HOMOLOG ASLB-RELATED"/>
    <property type="match status" value="1"/>
</dbReference>
<sequence length="98" mass="11081">MTCKPTGFCLNDRWAEFLKEHRFLVGLSIDGPRELHDRYRLTRSGKPTFDKVMAGANALKRHGVPFNALVTVNRTNARFPARSVSLCHSRAGRDLRAV</sequence>
<accession>A0A4V6J1X5</accession>
<dbReference type="Gene3D" id="3.20.20.70">
    <property type="entry name" value="Aldolase class I"/>
    <property type="match status" value="1"/>
</dbReference>
<comment type="cofactor">
    <cofactor evidence="1">
        <name>[4Fe-4S] cluster</name>
        <dbReference type="ChEBI" id="CHEBI:49883"/>
    </cofactor>
</comment>
<dbReference type="EC" id="1.1.99.-" evidence="2"/>
<dbReference type="InterPro" id="IPR058240">
    <property type="entry name" value="rSAM_sf"/>
</dbReference>
<evidence type="ECO:0000256" key="1">
    <source>
        <dbReference type="ARBA" id="ARBA00001966"/>
    </source>
</evidence>
<evidence type="ECO:0000313" key="3">
    <source>
        <dbReference type="Proteomes" id="UP000339249"/>
    </source>
</evidence>
<proteinExistence type="predicted"/>
<dbReference type="Proteomes" id="UP000339249">
    <property type="component" value="Unassembled WGS sequence"/>
</dbReference>
<evidence type="ECO:0000313" key="2">
    <source>
        <dbReference type="EMBL" id="VTN11854.1"/>
    </source>
</evidence>
<dbReference type="InterPro" id="IPR013785">
    <property type="entry name" value="Aldolase_TIM"/>
</dbReference>